<dbReference type="EMBL" id="CM029043">
    <property type="protein sequence ID" value="KAG2611663.1"/>
    <property type="molecule type" value="Genomic_DNA"/>
</dbReference>
<evidence type="ECO:0000313" key="1">
    <source>
        <dbReference type="EMBL" id="KAG2611663.1"/>
    </source>
</evidence>
<comment type="caution">
    <text evidence="1">The sequence shown here is derived from an EMBL/GenBank/DDBJ whole genome shotgun (WGS) entry which is preliminary data.</text>
</comment>
<protein>
    <submittedName>
        <fullName evidence="1">Uncharacterized protein</fullName>
    </submittedName>
</protein>
<organism evidence="1 2">
    <name type="scientific">Panicum virgatum</name>
    <name type="common">Blackwell switchgrass</name>
    <dbReference type="NCBI Taxonomy" id="38727"/>
    <lineage>
        <taxon>Eukaryota</taxon>
        <taxon>Viridiplantae</taxon>
        <taxon>Streptophyta</taxon>
        <taxon>Embryophyta</taxon>
        <taxon>Tracheophyta</taxon>
        <taxon>Spermatophyta</taxon>
        <taxon>Magnoliopsida</taxon>
        <taxon>Liliopsida</taxon>
        <taxon>Poales</taxon>
        <taxon>Poaceae</taxon>
        <taxon>PACMAD clade</taxon>
        <taxon>Panicoideae</taxon>
        <taxon>Panicodae</taxon>
        <taxon>Paniceae</taxon>
        <taxon>Panicinae</taxon>
        <taxon>Panicum</taxon>
        <taxon>Panicum sect. Hiantes</taxon>
    </lineage>
</organism>
<sequence>MFVPFLLRNADHPREEGQSLFRRLYKKLFLNLPTTMKGQVEAFFRN</sequence>
<dbReference type="Proteomes" id="UP000823388">
    <property type="component" value="Chromosome 4K"/>
</dbReference>
<dbReference type="AlphaFoldDB" id="A0A8T0TRN1"/>
<accession>A0A8T0TRN1</accession>
<proteinExistence type="predicted"/>
<name>A0A8T0TRN1_PANVG</name>
<evidence type="ECO:0000313" key="2">
    <source>
        <dbReference type="Proteomes" id="UP000823388"/>
    </source>
</evidence>
<reference evidence="1 2" key="1">
    <citation type="submission" date="2020-05" db="EMBL/GenBank/DDBJ databases">
        <title>WGS assembly of Panicum virgatum.</title>
        <authorList>
            <person name="Lovell J.T."/>
            <person name="Jenkins J."/>
            <person name="Shu S."/>
            <person name="Juenger T.E."/>
            <person name="Schmutz J."/>
        </authorList>
    </citation>
    <scope>NUCLEOTIDE SEQUENCE [LARGE SCALE GENOMIC DNA]</scope>
    <source>
        <strain evidence="2">cv. AP13</strain>
    </source>
</reference>
<gene>
    <name evidence="1" type="ORF">PVAP13_4KG281305</name>
</gene>
<keyword evidence="2" id="KW-1185">Reference proteome</keyword>